<comment type="caution">
    <text evidence="1">The sequence shown here is derived from an EMBL/GenBank/DDBJ whole genome shotgun (WGS) entry which is preliminary data.</text>
</comment>
<dbReference type="SUPFAM" id="SSF56672">
    <property type="entry name" value="DNA/RNA polymerases"/>
    <property type="match status" value="1"/>
</dbReference>
<evidence type="ECO:0000313" key="2">
    <source>
        <dbReference type="Proteomes" id="UP000054630"/>
    </source>
</evidence>
<organism evidence="1 2">
    <name type="scientific">Trichinella nelsoni</name>
    <dbReference type="NCBI Taxonomy" id="6336"/>
    <lineage>
        <taxon>Eukaryota</taxon>
        <taxon>Metazoa</taxon>
        <taxon>Ecdysozoa</taxon>
        <taxon>Nematoda</taxon>
        <taxon>Enoplea</taxon>
        <taxon>Dorylaimia</taxon>
        <taxon>Trichinellida</taxon>
        <taxon>Trichinellidae</taxon>
        <taxon>Trichinella</taxon>
    </lineage>
</organism>
<sequence length="59" mass="6856">MDRLIREMLQAGKKDGSPRFCVDYQKLNAATLNFAYYCNIIGNPFFQYEDQLIGVAQYL</sequence>
<proteinExistence type="predicted"/>
<dbReference type="Proteomes" id="UP000054630">
    <property type="component" value="Unassembled WGS sequence"/>
</dbReference>
<keyword evidence="2" id="KW-1185">Reference proteome</keyword>
<dbReference type="AlphaFoldDB" id="A0A0V0RYZ7"/>
<protein>
    <submittedName>
        <fullName evidence="1">Uncharacterized protein</fullName>
    </submittedName>
</protein>
<evidence type="ECO:0000313" key="1">
    <source>
        <dbReference type="EMBL" id="KRX19725.1"/>
    </source>
</evidence>
<dbReference type="OrthoDB" id="5874853at2759"/>
<name>A0A0V0RYZ7_9BILA</name>
<gene>
    <name evidence="1" type="ORF">T07_1671</name>
</gene>
<dbReference type="EMBL" id="JYDL01000056">
    <property type="protein sequence ID" value="KRX19725.1"/>
    <property type="molecule type" value="Genomic_DNA"/>
</dbReference>
<dbReference type="InterPro" id="IPR043502">
    <property type="entry name" value="DNA/RNA_pol_sf"/>
</dbReference>
<reference evidence="1 2" key="1">
    <citation type="submission" date="2015-01" db="EMBL/GenBank/DDBJ databases">
        <title>Evolution of Trichinella species and genotypes.</title>
        <authorList>
            <person name="Korhonen P.K."/>
            <person name="Edoardo P."/>
            <person name="Giuseppe L.R."/>
            <person name="Gasser R.B."/>
        </authorList>
    </citation>
    <scope>NUCLEOTIDE SEQUENCE [LARGE SCALE GENOMIC DNA]</scope>
    <source>
        <strain evidence="1">ISS37</strain>
    </source>
</reference>
<accession>A0A0V0RYZ7</accession>
<dbReference type="Gene3D" id="3.10.10.10">
    <property type="entry name" value="HIV Type 1 Reverse Transcriptase, subunit A, domain 1"/>
    <property type="match status" value="1"/>
</dbReference>